<accession>A0ACC7LEM6</accession>
<evidence type="ECO:0000313" key="2">
    <source>
        <dbReference type="Proteomes" id="UP001595191"/>
    </source>
</evidence>
<proteinExistence type="predicted"/>
<name>A0ACC7LEM6_9FLAO</name>
<gene>
    <name evidence="1" type="ORF">ACEZ3G_00780</name>
</gene>
<keyword evidence="2" id="KW-1185">Reference proteome</keyword>
<comment type="caution">
    <text evidence="1">The sequence shown here is derived from an EMBL/GenBank/DDBJ whole genome shotgun (WGS) entry which is preliminary data.</text>
</comment>
<protein>
    <submittedName>
        <fullName evidence="1">Uncharacterized protein</fullName>
    </submittedName>
</protein>
<dbReference type="Proteomes" id="UP001595191">
    <property type="component" value="Unassembled WGS sequence"/>
</dbReference>
<evidence type="ECO:0000313" key="1">
    <source>
        <dbReference type="EMBL" id="MFH6601993.1"/>
    </source>
</evidence>
<sequence>MTISRMTFSKYSLLLFLLLLTFHSCETEDIPKLTSKLVASPSSLQLLGNEKGKFLLSAQPVGSFQWSVSSKPDWISVSPDSGLVGDELVEIEVLPNTEGLTAGTHSGMLELVSNGAGKVSVDIQILVEDPPVSILAVSQGELEFDFSENSKDFYVINEGGTDYDWTIENSNSDLSIVPSTGFLTAGDSTKVSVTVNREQLLTQVYEWPIMVLNGQNDPVGISIVVNSFKEEKWLLESGEIIDAEYDRNDDKLVTVSIAPNHIRKYDLVSETVETLVLNLPPTCVSISQDGKYAAVGHDGKISHIDLSTMQLIDIFDVSTDVFDIILAPNDWVYAFPKVDQWETIRCIDLSTKQETLHTGNSIRAGTRVKLHPSGDFIYGADNGLSPSDFEKYDITMGVAQYMYDSPYHGDFAFDGNIWISENGEKLFSRSRNIFNATNSESTDMRYSGSLVGSQDERVAALDHHEESNIVYAVFESGYNWESNPGSIVKKYTADFYNFQGDVMLPQFFGTDIYGNERLFDSKGHFVFFNSSGTEFYAVVRASEIENSSVRWAIATLPVN</sequence>
<organism evidence="1 2">
    <name type="scientific">Meishania litoralis</name>
    <dbReference type="NCBI Taxonomy" id="3434685"/>
    <lineage>
        <taxon>Bacteria</taxon>
        <taxon>Pseudomonadati</taxon>
        <taxon>Bacteroidota</taxon>
        <taxon>Flavobacteriia</taxon>
        <taxon>Flavobacteriales</taxon>
        <taxon>Flavobacteriaceae</taxon>
        <taxon>Meishania</taxon>
    </lineage>
</organism>
<reference evidence="1" key="1">
    <citation type="submission" date="2024-09" db="EMBL/GenBank/DDBJ databases">
        <authorList>
            <person name="Liu J."/>
        </authorList>
    </citation>
    <scope>NUCLEOTIDE SEQUENCE</scope>
    <source>
        <strain evidence="1">NBU2967</strain>
    </source>
</reference>
<dbReference type="EMBL" id="JBHFPV010000001">
    <property type="protein sequence ID" value="MFH6601993.1"/>
    <property type="molecule type" value="Genomic_DNA"/>
</dbReference>